<gene>
    <name evidence="2" type="ORF">NCWK1_0892</name>
</gene>
<evidence type="ECO:0000313" key="2">
    <source>
        <dbReference type="EMBL" id="GBE91170.1"/>
    </source>
</evidence>
<keyword evidence="1" id="KW-0732">Signal</keyword>
<comment type="caution">
    <text evidence="2">The sequence shown here is derived from an EMBL/GenBank/DDBJ whole genome shotgun (WGS) entry which is preliminary data.</text>
</comment>
<evidence type="ECO:0000256" key="1">
    <source>
        <dbReference type="SAM" id="SignalP"/>
    </source>
</evidence>
<dbReference type="Proteomes" id="UP000236527">
    <property type="component" value="Unassembled WGS sequence"/>
</dbReference>
<feature type="chain" id="PRO_5014176099" evidence="1">
    <location>
        <begin position="26"/>
        <end position="235"/>
    </location>
</feature>
<organism evidence="2 3">
    <name type="scientific">Nostoc cycadae WK-1</name>
    <dbReference type="NCBI Taxonomy" id="1861711"/>
    <lineage>
        <taxon>Bacteria</taxon>
        <taxon>Bacillati</taxon>
        <taxon>Cyanobacteriota</taxon>
        <taxon>Cyanophyceae</taxon>
        <taxon>Nostocales</taxon>
        <taxon>Nostocaceae</taxon>
        <taxon>Nostoc</taxon>
    </lineage>
</organism>
<accession>A0A2H6LD59</accession>
<keyword evidence="3" id="KW-1185">Reference proteome</keyword>
<reference evidence="3" key="1">
    <citation type="journal article" date="2018" name="Genome Announc.">
        <title>Draft Genome Sequence of the Nitrogen-Fixing and Hormogonia-Inducing Cyanobacterium Nostoc cycadae Strain WK-1, Isolated from the Coralloid Roots of Cycas revoluta.</title>
        <authorList>
            <person name="Kanesaki Y."/>
            <person name="Hirose M."/>
            <person name="Hirose Y."/>
            <person name="Fujisawa T."/>
            <person name="Nakamura Y."/>
            <person name="Watanabe S."/>
            <person name="Matsunaga S."/>
            <person name="Uchida H."/>
            <person name="Murakami A."/>
        </authorList>
    </citation>
    <scope>NUCLEOTIDE SEQUENCE [LARGE SCALE GENOMIC DNA]</scope>
    <source>
        <strain evidence="3">WK-1</strain>
    </source>
</reference>
<sequence>MTHLYRLKSGAAAFMAMALTTGAIAPIIAVAPAQAQYNLGQSRSTTIPANVTLPVTYEKEKVVVTPGESMSLKLRIANDIIDRNRNVLIPARTEVVGRLEPVDLYGRNSPSNRNNDNSKGVRFVASELVFPSGRRLPINANSRTITETEKITKGADTGQILTDAAIGAGAASVISLLTGNRRIEVLEPVAGGAAGALASVLLRKKQADVFVLRPEEDLDITLTSNLVISRNTTNY</sequence>
<feature type="signal peptide" evidence="1">
    <location>
        <begin position="1"/>
        <end position="25"/>
    </location>
</feature>
<proteinExistence type="predicted"/>
<dbReference type="RefSeq" id="WP_103123900.1">
    <property type="nucleotide sequence ID" value="NZ_DF978423.1"/>
</dbReference>
<dbReference type="EMBL" id="BDGE01000016">
    <property type="protein sequence ID" value="GBE91170.1"/>
    <property type="molecule type" value="Genomic_DNA"/>
</dbReference>
<dbReference type="AlphaFoldDB" id="A0A2H6LD59"/>
<name>A0A2H6LD59_9NOSO</name>
<evidence type="ECO:0000313" key="3">
    <source>
        <dbReference type="Proteomes" id="UP000236527"/>
    </source>
</evidence>
<protein>
    <submittedName>
        <fullName evidence="2">Bacterial conjugation TrbI-like protein</fullName>
    </submittedName>
</protein>